<gene>
    <name evidence="2" type="ORF">NX784_01390</name>
</gene>
<evidence type="ECO:0000313" key="2">
    <source>
        <dbReference type="EMBL" id="MCS0580238.1"/>
    </source>
</evidence>
<comment type="caution">
    <text evidence="2">The sequence shown here is derived from an EMBL/GenBank/DDBJ whole genome shotgun (WGS) entry which is preliminary data.</text>
</comment>
<dbReference type="EMBL" id="JANUGW010000001">
    <property type="protein sequence ID" value="MCS0580238.1"/>
    <property type="molecule type" value="Genomic_DNA"/>
</dbReference>
<accession>A0ABT1ZK03</accession>
<dbReference type="PANTHER" id="PTHR34818:SF1">
    <property type="entry name" value="PROTEIN BLI-3"/>
    <property type="match status" value="1"/>
</dbReference>
<dbReference type="Proteomes" id="UP001204151">
    <property type="component" value="Unassembled WGS sequence"/>
</dbReference>
<dbReference type="Pfam" id="PF16242">
    <property type="entry name" value="Pyrid_ox_like"/>
    <property type="match status" value="1"/>
</dbReference>
<dbReference type="SUPFAM" id="SSF50475">
    <property type="entry name" value="FMN-binding split barrel"/>
    <property type="match status" value="1"/>
</dbReference>
<organism evidence="2 3">
    <name type="scientific">Massilia pinisoli</name>
    <dbReference type="NCBI Taxonomy" id="1772194"/>
    <lineage>
        <taxon>Bacteria</taxon>
        <taxon>Pseudomonadati</taxon>
        <taxon>Pseudomonadota</taxon>
        <taxon>Betaproteobacteria</taxon>
        <taxon>Burkholderiales</taxon>
        <taxon>Oxalobacteraceae</taxon>
        <taxon>Telluria group</taxon>
        <taxon>Massilia</taxon>
    </lineage>
</organism>
<reference evidence="2 3" key="1">
    <citation type="submission" date="2022-08" db="EMBL/GenBank/DDBJ databases">
        <title>Reclassification of Massilia species as members of the genera Telluria, Duganella, Pseudoduganella, Mokoshia gen. nov. and Zemynaea gen. nov. using orthogonal and non-orthogonal genome-based approaches.</title>
        <authorList>
            <person name="Bowman J.P."/>
        </authorList>
    </citation>
    <scope>NUCLEOTIDE SEQUENCE [LARGE SCALE GENOMIC DNA]</scope>
    <source>
        <strain evidence="2 3">JCM 31316</strain>
    </source>
</reference>
<evidence type="ECO:0000313" key="3">
    <source>
        <dbReference type="Proteomes" id="UP001204151"/>
    </source>
</evidence>
<dbReference type="PANTHER" id="PTHR34818">
    <property type="entry name" value="PROTEIN BLI-3"/>
    <property type="match status" value="1"/>
</dbReference>
<name>A0ABT1ZK03_9BURK</name>
<proteinExistence type="predicted"/>
<evidence type="ECO:0000259" key="1">
    <source>
        <dbReference type="Pfam" id="PF16242"/>
    </source>
</evidence>
<dbReference type="Gene3D" id="2.30.110.10">
    <property type="entry name" value="Electron Transport, Fmn-binding Protein, Chain A"/>
    <property type="match status" value="1"/>
</dbReference>
<dbReference type="InterPro" id="IPR038725">
    <property type="entry name" value="YdaG_split_barrel_FMN-bd"/>
</dbReference>
<dbReference type="RefSeq" id="WP_258814886.1">
    <property type="nucleotide sequence ID" value="NZ_JANUGW010000001.1"/>
</dbReference>
<keyword evidence="3" id="KW-1185">Reference proteome</keyword>
<sequence>MSTHDTQAIADLTSRIKEVRFPMFTWQDEHGHLLSQPMTQEEVDDGGGIWFFTSTQTALWDCIGHRPQVNLSFAKPEDSLFVSVSGLAERVVDRERIRAMWNTGAQAWFPAGPDDEHAVLIRVEPHSAEYWDSNDSKMVRMFAYAKAAMTGTRPDMDAEHRTLKL</sequence>
<dbReference type="InterPro" id="IPR012349">
    <property type="entry name" value="Split_barrel_FMN-bd"/>
</dbReference>
<feature type="domain" description="General stress protein FMN-binding split barrel" evidence="1">
    <location>
        <begin position="8"/>
        <end position="155"/>
    </location>
</feature>
<dbReference type="InterPro" id="IPR052917">
    <property type="entry name" value="Stress-Dev_Protein"/>
</dbReference>
<protein>
    <submittedName>
        <fullName evidence="2">Pyridoxamine 5'-phosphate oxidase family protein</fullName>
    </submittedName>
</protein>